<evidence type="ECO:0000256" key="1">
    <source>
        <dbReference type="SAM" id="MobiDB-lite"/>
    </source>
</evidence>
<keyword evidence="3" id="KW-1185">Reference proteome</keyword>
<evidence type="ECO:0000313" key="3">
    <source>
        <dbReference type="Proteomes" id="UP000217954"/>
    </source>
</evidence>
<dbReference type="EMBL" id="AP018165">
    <property type="protein sequence ID" value="BAX97957.1"/>
    <property type="molecule type" value="Genomic_DNA"/>
</dbReference>
<reference evidence="2 3" key="2">
    <citation type="journal article" date="2017" name="Int. J. Syst. Evol. Microbiol.">
        <title>Mycobacterium stephanolepidis sp. nov., a rapidly growing species related to Mycobacterium chelonae, isolated from marine teleost fish, Stephanolepis cirrhifer.</title>
        <authorList>
            <person name="Fukano H."/>
            <person name="Wada S."/>
            <person name="Kurata O."/>
            <person name="Katayama K."/>
            <person name="Fujiwara N."/>
            <person name="Hoshino Y."/>
        </authorList>
    </citation>
    <scope>NUCLEOTIDE SEQUENCE [LARGE SCALE GENOMIC DNA]</scope>
    <source>
        <strain evidence="2 3">NJB0901</strain>
    </source>
</reference>
<dbReference type="KEGG" id="mste:MSTE_02648"/>
<dbReference type="AlphaFoldDB" id="A0A1Z4EYD8"/>
<gene>
    <name evidence="2" type="ORF">MSTE_02648</name>
</gene>
<feature type="region of interest" description="Disordered" evidence="1">
    <location>
        <begin position="1"/>
        <end position="35"/>
    </location>
</feature>
<accession>A0A1Z4EYD8</accession>
<organism evidence="2 3">
    <name type="scientific">[Mycobacterium] stephanolepidis</name>
    <dbReference type="NCBI Taxonomy" id="1520670"/>
    <lineage>
        <taxon>Bacteria</taxon>
        <taxon>Bacillati</taxon>
        <taxon>Actinomycetota</taxon>
        <taxon>Actinomycetes</taxon>
        <taxon>Mycobacteriales</taxon>
        <taxon>Mycobacteriaceae</taxon>
        <taxon>Mycobacteroides</taxon>
    </lineage>
</organism>
<reference evidence="3" key="1">
    <citation type="journal article" date="2017" name="Genome Announc.">
        <title>Complete Genome Sequence of Mycobacterium stephanolepidis.</title>
        <authorList>
            <person name="Fukano H."/>
            <person name="Yoshida M."/>
            <person name="Katayama Y."/>
            <person name="Omatsu T."/>
            <person name="Mizutani T."/>
            <person name="Kurata O."/>
            <person name="Wada S."/>
            <person name="Hoshino Y."/>
        </authorList>
    </citation>
    <scope>NUCLEOTIDE SEQUENCE [LARGE SCALE GENOMIC DNA]</scope>
    <source>
        <strain evidence="3">NJB0901</strain>
    </source>
</reference>
<feature type="compositionally biased region" description="Polar residues" evidence="1">
    <location>
        <begin position="8"/>
        <end position="24"/>
    </location>
</feature>
<protein>
    <submittedName>
        <fullName evidence="2">Uncharacterized protein</fullName>
    </submittedName>
</protein>
<dbReference type="Proteomes" id="UP000217954">
    <property type="component" value="Chromosome"/>
</dbReference>
<evidence type="ECO:0000313" key="2">
    <source>
        <dbReference type="EMBL" id="BAX97957.1"/>
    </source>
</evidence>
<proteinExistence type="predicted"/>
<sequence length="75" mass="7712">MGKIRDAWNNQRGPDGTPSVTGDNGSAGPLGLRTSDENAVGDLLASIFEPGKIAYNAKTDQVDVTVNGKVVPSGL</sequence>
<name>A0A1Z4EYD8_9MYCO</name>